<reference evidence="10" key="1">
    <citation type="submission" date="2017-05" db="EMBL/GenBank/DDBJ databases">
        <authorList>
            <person name="Kirkegaard R."/>
            <person name="Mcilroy J S."/>
        </authorList>
    </citation>
    <scope>NUCLEOTIDE SEQUENCE [LARGE SCALE GENOMIC DNA]</scope>
</reference>
<dbReference type="PANTHER" id="PTHR47019:SF1">
    <property type="entry name" value="LIPID II FLIPPASE MURJ"/>
    <property type="match status" value="1"/>
</dbReference>
<evidence type="ECO:0000256" key="4">
    <source>
        <dbReference type="ARBA" id="ARBA00022960"/>
    </source>
</evidence>
<evidence type="ECO:0000256" key="2">
    <source>
        <dbReference type="ARBA" id="ARBA00022475"/>
    </source>
</evidence>
<dbReference type="GO" id="GO:0008360">
    <property type="term" value="P:regulation of cell shape"/>
    <property type="evidence" value="ECO:0007669"/>
    <property type="project" value="UniProtKB-KW"/>
</dbReference>
<organism evidence="9 10">
    <name type="scientific">Candidatus Brevifilum fermentans</name>
    <dbReference type="NCBI Taxonomy" id="1986204"/>
    <lineage>
        <taxon>Bacteria</taxon>
        <taxon>Bacillati</taxon>
        <taxon>Chloroflexota</taxon>
        <taxon>Anaerolineae</taxon>
        <taxon>Anaerolineales</taxon>
        <taxon>Anaerolineaceae</taxon>
        <taxon>Candidatus Brevifilum</taxon>
    </lineage>
</organism>
<evidence type="ECO:0008006" key="11">
    <source>
        <dbReference type="Google" id="ProtNLM"/>
    </source>
</evidence>
<gene>
    <name evidence="9" type="ORF">CFX1CAM_1013</name>
</gene>
<evidence type="ECO:0000313" key="10">
    <source>
        <dbReference type="Proteomes" id="UP000195514"/>
    </source>
</evidence>
<feature type="transmembrane region" description="Helical" evidence="8">
    <location>
        <begin position="484"/>
        <end position="504"/>
    </location>
</feature>
<dbReference type="CDD" id="cd13123">
    <property type="entry name" value="MATE_MurJ_like"/>
    <property type="match status" value="1"/>
</dbReference>
<feature type="transmembrane region" description="Helical" evidence="8">
    <location>
        <begin position="12"/>
        <end position="34"/>
    </location>
</feature>
<dbReference type="AlphaFoldDB" id="A0A1Y6K5C0"/>
<dbReference type="GO" id="GO:0009252">
    <property type="term" value="P:peptidoglycan biosynthetic process"/>
    <property type="evidence" value="ECO:0007669"/>
    <property type="project" value="UniProtKB-KW"/>
</dbReference>
<feature type="transmembrane region" description="Helical" evidence="8">
    <location>
        <begin position="134"/>
        <end position="156"/>
    </location>
</feature>
<evidence type="ECO:0000313" key="9">
    <source>
        <dbReference type="EMBL" id="SMX54078.1"/>
    </source>
</evidence>
<proteinExistence type="predicted"/>
<dbReference type="EMBL" id="LT859958">
    <property type="protein sequence ID" value="SMX54078.1"/>
    <property type="molecule type" value="Genomic_DNA"/>
</dbReference>
<feature type="transmembrane region" description="Helical" evidence="8">
    <location>
        <begin position="425"/>
        <end position="444"/>
    </location>
</feature>
<dbReference type="PANTHER" id="PTHR47019">
    <property type="entry name" value="LIPID II FLIPPASE MURJ"/>
    <property type="match status" value="1"/>
</dbReference>
<dbReference type="Pfam" id="PF03023">
    <property type="entry name" value="MurJ"/>
    <property type="match status" value="1"/>
</dbReference>
<dbReference type="GO" id="GO:0034204">
    <property type="term" value="P:lipid translocation"/>
    <property type="evidence" value="ECO:0007669"/>
    <property type="project" value="TreeGrafter"/>
</dbReference>
<dbReference type="OrthoDB" id="9804143at2"/>
<accession>A0A1Y6K5C0</accession>
<dbReference type="GO" id="GO:0015648">
    <property type="term" value="F:lipid-linked peptidoglycan transporter activity"/>
    <property type="evidence" value="ECO:0007669"/>
    <property type="project" value="TreeGrafter"/>
</dbReference>
<keyword evidence="4" id="KW-0133">Cell shape</keyword>
<dbReference type="InterPro" id="IPR051050">
    <property type="entry name" value="Lipid_II_flippase_MurJ/MviN"/>
</dbReference>
<feature type="transmembrane region" description="Helical" evidence="8">
    <location>
        <begin position="330"/>
        <end position="350"/>
    </location>
</feature>
<dbReference type="GO" id="GO:0005886">
    <property type="term" value="C:plasma membrane"/>
    <property type="evidence" value="ECO:0007669"/>
    <property type="project" value="UniProtKB-SubCell"/>
</dbReference>
<keyword evidence="6 8" id="KW-1133">Transmembrane helix</keyword>
<dbReference type="KEGG" id="abat:CFX1CAM_1013"/>
<dbReference type="InterPro" id="IPR004268">
    <property type="entry name" value="MurJ"/>
</dbReference>
<sequence length="513" mass="55319">MKKTSRLSRVSLLLFFFFGLGKLVAIVRTVIIGRQFGLSAELDVFNAANNLPDLLFALISGGALAIAFIPVLSETLAKEGRESAWKLFSRIANLAFLVTAVLALVISVFAKPLVGWELGVAPGFSTEQQVLAVQLMRLNLVATLIFSISGLVIAGLHANQHFLLPAIAPLVYDGGRIFGAIVLAPSVGYRIAGIQLPAFNMGIHGLVYGVIIGAALHLLIQVPGLIKHKFKWFASLNLKDQSVRNVLRLMGPRLVNMVFIQLFFLAQDNLASRLPEGSLTALSFGWWIQQVPQTMIGTAIATALLPTLSDHIAAGDQAAFKNTIERSLKVMIAVSLPIAMILSLASLPLIEVAFKYSFGESQMILRATQAFLVGLLGHNIVDLCVRSFFARQRPREPLAISALGFLINLGLAIALMRWLSFGGIALANSLSYSIQGLLLIVMLNRQLPEKFRLRGALVRGGLSACLAGLSIWLVMTVISIPVSALMLALAAIVIGALAGAIPIWKDIRMLVHL</sequence>
<comment type="subcellular location">
    <subcellularLocation>
        <location evidence="1">Cell membrane</location>
        <topology evidence="1">Multi-pass membrane protein</topology>
    </subcellularLocation>
</comment>
<evidence type="ECO:0000256" key="5">
    <source>
        <dbReference type="ARBA" id="ARBA00022984"/>
    </source>
</evidence>
<protein>
    <recommendedName>
        <fullName evidence="11">Lipid II flippase MurJ</fullName>
    </recommendedName>
</protein>
<evidence type="ECO:0000256" key="1">
    <source>
        <dbReference type="ARBA" id="ARBA00004651"/>
    </source>
</evidence>
<evidence type="ECO:0000256" key="6">
    <source>
        <dbReference type="ARBA" id="ARBA00022989"/>
    </source>
</evidence>
<keyword evidence="2" id="KW-1003">Cell membrane</keyword>
<feature type="transmembrane region" description="Helical" evidence="8">
    <location>
        <begin position="54"/>
        <end position="73"/>
    </location>
</feature>
<keyword evidence="3 8" id="KW-0812">Transmembrane</keyword>
<feature type="transmembrane region" description="Helical" evidence="8">
    <location>
        <begin position="398"/>
        <end position="419"/>
    </location>
</feature>
<evidence type="ECO:0000256" key="3">
    <source>
        <dbReference type="ARBA" id="ARBA00022692"/>
    </source>
</evidence>
<evidence type="ECO:0000256" key="7">
    <source>
        <dbReference type="ARBA" id="ARBA00023136"/>
    </source>
</evidence>
<feature type="transmembrane region" description="Helical" evidence="8">
    <location>
        <begin position="456"/>
        <end position="478"/>
    </location>
</feature>
<dbReference type="RefSeq" id="WP_087861958.1">
    <property type="nucleotide sequence ID" value="NZ_LT859958.1"/>
</dbReference>
<feature type="transmembrane region" description="Helical" evidence="8">
    <location>
        <begin position="205"/>
        <end position="226"/>
    </location>
</feature>
<keyword evidence="5" id="KW-0573">Peptidoglycan synthesis</keyword>
<keyword evidence="7 8" id="KW-0472">Membrane</keyword>
<keyword evidence="10" id="KW-1185">Reference proteome</keyword>
<feature type="transmembrane region" description="Helical" evidence="8">
    <location>
        <begin position="370"/>
        <end position="389"/>
    </location>
</feature>
<evidence type="ECO:0000256" key="8">
    <source>
        <dbReference type="SAM" id="Phobius"/>
    </source>
</evidence>
<dbReference type="NCBIfam" id="TIGR01695">
    <property type="entry name" value="murJ_mviN"/>
    <property type="match status" value="1"/>
</dbReference>
<feature type="transmembrane region" description="Helical" evidence="8">
    <location>
        <begin position="94"/>
        <end position="114"/>
    </location>
</feature>
<dbReference type="Proteomes" id="UP000195514">
    <property type="component" value="Chromosome I"/>
</dbReference>
<dbReference type="PRINTS" id="PR01806">
    <property type="entry name" value="VIRFACTRMVIN"/>
</dbReference>
<name>A0A1Y6K5C0_9CHLR</name>